<name>A0A8C5BG07_GADMO</name>
<feature type="coiled-coil region" evidence="2">
    <location>
        <begin position="874"/>
        <end position="989"/>
    </location>
</feature>
<feature type="compositionally biased region" description="Basic and acidic residues" evidence="3">
    <location>
        <begin position="189"/>
        <end position="198"/>
    </location>
</feature>
<feature type="compositionally biased region" description="Basic and acidic residues" evidence="3">
    <location>
        <begin position="109"/>
        <end position="124"/>
    </location>
</feature>
<organism evidence="6 7">
    <name type="scientific">Gadus morhua</name>
    <name type="common">Atlantic cod</name>
    <dbReference type="NCBI Taxonomy" id="8049"/>
    <lineage>
        <taxon>Eukaryota</taxon>
        <taxon>Metazoa</taxon>
        <taxon>Chordata</taxon>
        <taxon>Craniata</taxon>
        <taxon>Vertebrata</taxon>
        <taxon>Euteleostomi</taxon>
        <taxon>Actinopterygii</taxon>
        <taxon>Neopterygii</taxon>
        <taxon>Teleostei</taxon>
        <taxon>Neoteleostei</taxon>
        <taxon>Acanthomorphata</taxon>
        <taxon>Zeiogadaria</taxon>
        <taxon>Gadariae</taxon>
        <taxon>Gadiformes</taxon>
        <taxon>Gadoidei</taxon>
        <taxon>Gadidae</taxon>
        <taxon>Gadus</taxon>
    </lineage>
</organism>
<proteinExistence type="predicted"/>
<evidence type="ECO:0000259" key="5">
    <source>
        <dbReference type="PROSITE" id="PS50086"/>
    </source>
</evidence>
<dbReference type="GO" id="GO:0005829">
    <property type="term" value="C:cytosol"/>
    <property type="evidence" value="ECO:0007669"/>
    <property type="project" value="UniProtKB-SubCell"/>
</dbReference>
<feature type="compositionally biased region" description="Acidic residues" evidence="3">
    <location>
        <begin position="577"/>
        <end position="587"/>
    </location>
</feature>
<feature type="domain" description="PID" evidence="4">
    <location>
        <begin position="222"/>
        <end position="337"/>
    </location>
</feature>
<dbReference type="InterPro" id="IPR000195">
    <property type="entry name" value="Rab-GAP-TBC_dom"/>
</dbReference>
<gene>
    <name evidence="6" type="primary">rabgap1</name>
</gene>
<feature type="domain" description="Rab-GAP TBC" evidence="5">
    <location>
        <begin position="633"/>
        <end position="819"/>
    </location>
</feature>
<dbReference type="GO" id="GO:0005813">
    <property type="term" value="C:centrosome"/>
    <property type="evidence" value="ECO:0007669"/>
    <property type="project" value="UniProtKB-SubCell"/>
</dbReference>
<dbReference type="SMART" id="SM00462">
    <property type="entry name" value="PTB"/>
    <property type="match status" value="1"/>
</dbReference>
<evidence type="ECO:0000313" key="7">
    <source>
        <dbReference type="Proteomes" id="UP000694546"/>
    </source>
</evidence>
<dbReference type="Pfam" id="PF00566">
    <property type="entry name" value="RabGAP-TBC"/>
    <property type="match status" value="1"/>
</dbReference>
<dbReference type="GeneID" id="115541536"/>
<dbReference type="Gene3D" id="1.10.472.80">
    <property type="entry name" value="Ypt/Rab-GAP domain of gyp1p, domain 3"/>
    <property type="match status" value="1"/>
</dbReference>
<evidence type="ECO:0000256" key="1">
    <source>
        <dbReference type="ARBA" id="ARBA00022468"/>
    </source>
</evidence>
<feature type="region of interest" description="Disordered" evidence="3">
    <location>
        <begin position="28"/>
        <end position="53"/>
    </location>
</feature>
<dbReference type="SMART" id="SM00164">
    <property type="entry name" value="TBC"/>
    <property type="match status" value="1"/>
</dbReference>
<dbReference type="Pfam" id="PF12473">
    <property type="entry name" value="DUF3694"/>
    <property type="match status" value="1"/>
</dbReference>
<dbReference type="RefSeq" id="XP_030209126.1">
    <property type="nucleotide sequence ID" value="XM_030353266.1"/>
</dbReference>
<dbReference type="GeneTree" id="ENSGT00940000157216"/>
<dbReference type="OMA" id="MHSMGYV"/>
<evidence type="ECO:0000313" key="6">
    <source>
        <dbReference type="Ensembl" id="ENSGMOP00000045414.1"/>
    </source>
</evidence>
<feature type="coiled-coil region" evidence="2">
    <location>
        <begin position="1067"/>
        <end position="1115"/>
    </location>
</feature>
<dbReference type="InterPro" id="IPR006020">
    <property type="entry name" value="PTB/PI_dom"/>
</dbReference>
<dbReference type="InterPro" id="IPR022164">
    <property type="entry name" value="Kinesin-like"/>
</dbReference>
<dbReference type="GO" id="GO:0031267">
    <property type="term" value="F:small GTPase binding"/>
    <property type="evidence" value="ECO:0007669"/>
    <property type="project" value="UniProtKB-ARBA"/>
</dbReference>
<dbReference type="CDD" id="cd01211">
    <property type="entry name" value="PTB_Rab6GAP"/>
    <property type="match status" value="1"/>
</dbReference>
<dbReference type="Proteomes" id="UP000694546">
    <property type="component" value="Chromosome 4"/>
</dbReference>
<keyword evidence="2" id="KW-0175">Coiled coil</keyword>
<reference evidence="6" key="1">
    <citation type="submission" date="2025-08" db="UniProtKB">
        <authorList>
            <consortium name="Ensembl"/>
        </authorList>
    </citation>
    <scope>IDENTIFICATION</scope>
</reference>
<dbReference type="Ensembl" id="ENSGMOT00000027524.1">
    <property type="protein sequence ID" value="ENSGMOP00000045414.1"/>
    <property type="gene ID" value="ENSGMOG00000016738.2"/>
</dbReference>
<accession>A0A8C5BG07</accession>
<dbReference type="PROSITE" id="PS50086">
    <property type="entry name" value="TBC_RABGAP"/>
    <property type="match status" value="1"/>
</dbReference>
<evidence type="ECO:0000259" key="4">
    <source>
        <dbReference type="PROSITE" id="PS01179"/>
    </source>
</evidence>
<dbReference type="InterPro" id="IPR011993">
    <property type="entry name" value="PH-like_dom_sf"/>
</dbReference>
<dbReference type="InterPro" id="IPR035969">
    <property type="entry name" value="Rab-GAP_TBC_sf"/>
</dbReference>
<dbReference type="Pfam" id="PF00640">
    <property type="entry name" value="PID"/>
    <property type="match status" value="1"/>
</dbReference>
<feature type="region of interest" description="Disordered" evidence="3">
    <location>
        <begin position="550"/>
        <end position="595"/>
    </location>
</feature>
<dbReference type="SUPFAM" id="SSF47923">
    <property type="entry name" value="Ypt/Rab-GAP domain of gyp1p"/>
    <property type="match status" value="2"/>
</dbReference>
<dbReference type="PROSITE" id="PS01179">
    <property type="entry name" value="PID"/>
    <property type="match status" value="1"/>
</dbReference>
<dbReference type="SUPFAM" id="SSF50729">
    <property type="entry name" value="PH domain-like"/>
    <property type="match status" value="1"/>
</dbReference>
<dbReference type="InterPro" id="IPR050302">
    <property type="entry name" value="Rab_GAP_TBC_domain"/>
</dbReference>
<keyword evidence="1" id="KW-0343">GTPase activation</keyword>
<dbReference type="Gene3D" id="1.10.10.750">
    <property type="entry name" value="Ypt/Rab-GAP domain of gyp1p, domain 1"/>
    <property type="match status" value="1"/>
</dbReference>
<keyword evidence="7" id="KW-1185">Reference proteome</keyword>
<dbReference type="PANTHER" id="PTHR47219">
    <property type="entry name" value="RAB GTPASE-ACTIVATING PROTEIN 1-LIKE"/>
    <property type="match status" value="1"/>
</dbReference>
<sequence>MDDKGSVGKISLSSDSVSTLNSEDFVLVSRLGDDHTPSSSTNNGSDDEKPGLKVISEEGVSFKIVGNGSEQQLQKELEDVLMEPSLAGVIAAAAAKPAPDQAGGVQSSGDRDQAIGDQASRDQDQDQAGPDQASRDQDQVGPDQASVDQAGGGERGLPMAVLPGMDPLSAPPSTVDLVLPVQGSQESELNERSYRADESSPESGPGTPFPDEDSVVFSQLTYLGCASVNAPRSEVEALRMMSILRGQCNLPLDVVLSVPGVSEGTVRLLDPVTSTEIANYPIYKILFCVRGHDGTTESDCFAFTESHFNSEIFRIHVFRCQIPEAVSRILYSFATAFRRSAKKAMMSSQQAPPLTPEGDLFTFTVSLEIREDDGKGTFSAVAKDKDKQSFKLRAGMDKKIVIYVQQTSNKELAIERCFGLLLSPGKNVKNSDMHLLDLESMGKSSDGKSYIITGSWHPNTPQFQAVNEETPKDKFMYMTTAVDLVITEVEEPVRFLLENRVRVCSPNDRLYWPFSKRSYTETFYLKLRQMERKERKSPASDTLYEVLSLESEAERERRKTTASPGALTTGPGGSSPPEDEEEEDNDEPLLSGSGDVSKECAEKILETWGDLLSKWHLNLSVRPRQLPALVRSGVPEALRGEVWQLLAGCHNNDHQVEEYRTLITKESPQDSAITRDINRTFPAHDYFKDTGGDGQDSLYKICKAYSVYDEEIGYCQGQSFLAAVLLLHMPEEQAFSVLVKIMFDYGLRDLFKQNFEDLHCKFFQLERLMQEYLPDLYSHFLNVGLEAHMYASQWFLTLFTAKFPLYMVFHIIDLLLCEGISVIFNVALALLKTSKDDLISTDFEGALKFFRVPVPKRYRSEENAKKLMELACGMKISQKKLKKHEKEYHTIKEEQEQQEAPIERYERENRRLQEANMRLEQENDDLAHELVSSKIALRKDLDNAEEKADALNKELLMTKQKLVDSEDEKRRLEEESAQLKEMCRRELDKSESEIKKNGSIIGEYKQICSQLSERLEKQQTSNRGELDKIKARVDGCEKCSVLFNKEGRVRLATGPLGAMGPEESEEKEGLKNQLREMELELAQTKLQLVEAECKIQDLEHHLGLAMNEVQAAKKTWFNRTLSSIKTVTGTQGGKENT</sequence>
<feature type="compositionally biased region" description="Low complexity" evidence="3">
    <location>
        <begin position="93"/>
        <end position="104"/>
    </location>
</feature>
<evidence type="ECO:0000256" key="2">
    <source>
        <dbReference type="SAM" id="Coils"/>
    </source>
</evidence>
<dbReference type="GO" id="GO:0005096">
    <property type="term" value="F:GTPase activator activity"/>
    <property type="evidence" value="ECO:0007669"/>
    <property type="project" value="UniProtKB-KW"/>
</dbReference>
<dbReference type="Gene3D" id="2.30.29.30">
    <property type="entry name" value="Pleckstrin-homology domain (PH domain)/Phosphotyrosine-binding domain (PTB)"/>
    <property type="match status" value="1"/>
</dbReference>
<dbReference type="Gene3D" id="1.10.8.270">
    <property type="entry name" value="putative rabgap domain of human tbc1 domain family member 14 like domains"/>
    <property type="match status" value="1"/>
</dbReference>
<dbReference type="AlphaFoldDB" id="A0A8C5BG07"/>
<dbReference type="OrthoDB" id="295078at2759"/>
<dbReference type="PANTHER" id="PTHR47219:SF6">
    <property type="entry name" value="RAB GTPASE-ACTIVATING PROTEIN 1"/>
    <property type="match status" value="1"/>
</dbReference>
<protein>
    <submittedName>
        <fullName evidence="6">RAB GTPase activating protein 1</fullName>
    </submittedName>
</protein>
<reference evidence="6" key="2">
    <citation type="submission" date="2025-09" db="UniProtKB">
        <authorList>
            <consortium name="Ensembl"/>
        </authorList>
    </citation>
    <scope>IDENTIFICATION</scope>
</reference>
<feature type="region of interest" description="Disordered" evidence="3">
    <location>
        <begin position="93"/>
        <end position="213"/>
    </location>
</feature>
<evidence type="ECO:0000256" key="3">
    <source>
        <dbReference type="SAM" id="MobiDB-lite"/>
    </source>
</evidence>